<proteinExistence type="predicted"/>
<sequence>MSTRSLAAIRGAGALAVWNDIPDELEDEYNNWYTNQHLPERVGIEGFLRGRRFVRLPAATEGCKYFTLYETESIATLSSPLYIDRLNDPTDWTKRMGAACLNVIRTACTVTASAGRGIGGIVTTVEFGARHDEEIALRTWLSDNLLPKLVQEADIVGAHLFESDLGVTSAKDATAEQCAMSSRRSPTVRWFVLIESTTEGGARTALQALAGKELSRHGAEENIAPGIFRLLTALDHR</sequence>
<protein>
    <submittedName>
        <fullName evidence="1">Uncharacterized protein</fullName>
    </submittedName>
</protein>
<keyword evidence="2" id="KW-1185">Reference proteome</keyword>
<evidence type="ECO:0000313" key="1">
    <source>
        <dbReference type="EMBL" id="MFD1519007.1"/>
    </source>
</evidence>
<accession>A0ABW4EVR7</accession>
<comment type="caution">
    <text evidence="1">The sequence shown here is derived from an EMBL/GenBank/DDBJ whole genome shotgun (WGS) entry which is preliminary data.</text>
</comment>
<dbReference type="RefSeq" id="WP_344718395.1">
    <property type="nucleotide sequence ID" value="NZ_BAAAUS010000001.1"/>
</dbReference>
<evidence type="ECO:0000313" key="2">
    <source>
        <dbReference type="Proteomes" id="UP001597114"/>
    </source>
</evidence>
<dbReference type="Proteomes" id="UP001597114">
    <property type="component" value="Unassembled WGS sequence"/>
</dbReference>
<dbReference type="EMBL" id="JBHUCO010000015">
    <property type="protein sequence ID" value="MFD1519007.1"/>
    <property type="molecule type" value="Genomic_DNA"/>
</dbReference>
<reference evidence="2" key="1">
    <citation type="journal article" date="2019" name="Int. J. Syst. Evol. Microbiol.">
        <title>The Global Catalogue of Microorganisms (GCM) 10K type strain sequencing project: providing services to taxonomists for standard genome sequencing and annotation.</title>
        <authorList>
            <consortium name="The Broad Institute Genomics Platform"/>
            <consortium name="The Broad Institute Genome Sequencing Center for Infectious Disease"/>
            <person name="Wu L."/>
            <person name="Ma J."/>
        </authorList>
    </citation>
    <scope>NUCLEOTIDE SEQUENCE [LARGE SCALE GENOMIC DNA]</scope>
    <source>
        <strain evidence="2">CCM 7043</strain>
    </source>
</reference>
<organism evidence="1 2">
    <name type="scientific">Pseudonocardia yunnanensis</name>
    <dbReference type="NCBI Taxonomy" id="58107"/>
    <lineage>
        <taxon>Bacteria</taxon>
        <taxon>Bacillati</taxon>
        <taxon>Actinomycetota</taxon>
        <taxon>Actinomycetes</taxon>
        <taxon>Pseudonocardiales</taxon>
        <taxon>Pseudonocardiaceae</taxon>
        <taxon>Pseudonocardia</taxon>
    </lineage>
</organism>
<name>A0ABW4EVR7_9PSEU</name>
<gene>
    <name evidence="1" type="ORF">ACFSJD_16045</name>
</gene>